<keyword evidence="2" id="KW-1185">Reference proteome</keyword>
<name>A0ACC2VIX0_9TREE</name>
<sequence>MSRRIKNLSISVPILYGNNAYKLAPEQRTSRTPPDHTHIWTVFLKPVLEDVDLTPLIKKVTFKLHDTYDTPVRTVEYPPYEVTETGWGEFEIIIKIHFHPGAELGINEKNFQIFHALKLHPFNPQQPKRENGEVHSVLFDELVFMEPTEKVFEILTQKPVNMLPYELKDPEKRDQEYIRSDETDELGRLELYCNKVKDEIENQRNEYKDLEQEKVALLQ</sequence>
<evidence type="ECO:0000313" key="2">
    <source>
        <dbReference type="Proteomes" id="UP001241377"/>
    </source>
</evidence>
<dbReference type="EMBL" id="JASBWR010000071">
    <property type="protein sequence ID" value="KAJ9099088.1"/>
    <property type="molecule type" value="Genomic_DNA"/>
</dbReference>
<comment type="caution">
    <text evidence="1">The sequence shown here is derived from an EMBL/GenBank/DDBJ whole genome shotgun (WGS) entry which is preliminary data.</text>
</comment>
<reference evidence="1" key="1">
    <citation type="submission" date="2023-04" db="EMBL/GenBank/DDBJ databases">
        <title>Draft Genome sequencing of Naganishia species isolated from polar environments using Oxford Nanopore Technology.</title>
        <authorList>
            <person name="Leo P."/>
            <person name="Venkateswaran K."/>
        </authorList>
    </citation>
    <scope>NUCLEOTIDE SEQUENCE</scope>
    <source>
        <strain evidence="1">MNA-CCFEE 5261</strain>
    </source>
</reference>
<protein>
    <submittedName>
        <fullName evidence="1">NuA4 histone H4 acetyltransferase complex and the SWR1 complex subunit</fullName>
    </submittedName>
</protein>
<gene>
    <name evidence="1" type="primary">YAF9</name>
    <name evidence="1" type="ORF">QFC19_006138</name>
</gene>
<organism evidence="1 2">
    <name type="scientific">Naganishia cerealis</name>
    <dbReference type="NCBI Taxonomy" id="610337"/>
    <lineage>
        <taxon>Eukaryota</taxon>
        <taxon>Fungi</taxon>
        <taxon>Dikarya</taxon>
        <taxon>Basidiomycota</taxon>
        <taxon>Agaricomycotina</taxon>
        <taxon>Tremellomycetes</taxon>
        <taxon>Filobasidiales</taxon>
        <taxon>Filobasidiaceae</taxon>
        <taxon>Naganishia</taxon>
    </lineage>
</organism>
<accession>A0ACC2VIX0</accession>
<evidence type="ECO:0000313" key="1">
    <source>
        <dbReference type="EMBL" id="KAJ9099088.1"/>
    </source>
</evidence>
<dbReference type="Proteomes" id="UP001241377">
    <property type="component" value="Unassembled WGS sequence"/>
</dbReference>
<proteinExistence type="predicted"/>